<proteinExistence type="predicted"/>
<organism evidence="7 8">
    <name type="scientific">Rhodococcus koreensis</name>
    <dbReference type="NCBI Taxonomy" id="99653"/>
    <lineage>
        <taxon>Bacteria</taxon>
        <taxon>Bacillati</taxon>
        <taxon>Actinomycetota</taxon>
        <taxon>Actinomycetes</taxon>
        <taxon>Mycobacteriales</taxon>
        <taxon>Nocardiaceae</taxon>
        <taxon>Rhodococcus</taxon>
    </lineage>
</organism>
<evidence type="ECO:0000256" key="4">
    <source>
        <dbReference type="ARBA" id="ARBA00023136"/>
    </source>
</evidence>
<accession>A0A1H4TFA1</accession>
<feature type="domain" description="Major facilitator superfamily (MFS) profile" evidence="6">
    <location>
        <begin position="18"/>
        <end position="406"/>
    </location>
</feature>
<dbReference type="InterPro" id="IPR051788">
    <property type="entry name" value="MFS_Transporter"/>
</dbReference>
<evidence type="ECO:0000259" key="6">
    <source>
        <dbReference type="PROSITE" id="PS50850"/>
    </source>
</evidence>
<sequence length="423" mass="43188">MRNATDDSIGNLVTVRNARLATFASFFLGGYTVAMWASNVPLIQGRNQVSDGQYAIVALYIGIGATVGCIAAGRIVDRWGPKWTLRLSAALYAVSLLPVGFATGAASLGVAALTMGFLRGATDTSVNAHGVAVERRLGRSTMLAFHAAWPAGGLVGGLVSAQFMRMAPDNPVLCLTVNGISVAVAVIALSRWYLPEAPEVHGGRMIDDHACAGGPAAATSPARSASTLLAVALGCTGLCAMLGEASSDWTGKYLHEQLATTTAVAALAFAFFSVGQLVGRLGGDALTRRWGATAVTATSGLLAALGLAFTLALPHAYTALLGLFVFGLGLAPIVPLVLATAGRIDPARSGTNIGIVNMLGYGGLLVGPVLIGTVVVHAGLTLALMIPALLALVVAVIGPPVMRKARLGASHSFVATVPESVRR</sequence>
<evidence type="ECO:0000256" key="3">
    <source>
        <dbReference type="ARBA" id="ARBA00022989"/>
    </source>
</evidence>
<dbReference type="InterPro" id="IPR011701">
    <property type="entry name" value="MFS"/>
</dbReference>
<dbReference type="InterPro" id="IPR036259">
    <property type="entry name" value="MFS_trans_sf"/>
</dbReference>
<dbReference type="GO" id="GO:0005886">
    <property type="term" value="C:plasma membrane"/>
    <property type="evidence" value="ECO:0007669"/>
    <property type="project" value="UniProtKB-SubCell"/>
</dbReference>
<feature type="transmembrane region" description="Helical" evidence="5">
    <location>
        <begin position="319"/>
        <end position="341"/>
    </location>
</feature>
<feature type="transmembrane region" description="Helical" evidence="5">
    <location>
        <begin position="290"/>
        <end position="313"/>
    </location>
</feature>
<evidence type="ECO:0000256" key="5">
    <source>
        <dbReference type="SAM" id="Phobius"/>
    </source>
</evidence>
<dbReference type="PROSITE" id="PS50850">
    <property type="entry name" value="MFS"/>
    <property type="match status" value="1"/>
</dbReference>
<feature type="transmembrane region" description="Helical" evidence="5">
    <location>
        <begin position="258"/>
        <end position="278"/>
    </location>
</feature>
<feature type="transmembrane region" description="Helical" evidence="5">
    <location>
        <begin position="353"/>
        <end position="376"/>
    </location>
</feature>
<name>A0A1H4TFA1_9NOCA</name>
<dbReference type="CDD" id="cd17393">
    <property type="entry name" value="MFS_MosC_like"/>
    <property type="match status" value="1"/>
</dbReference>
<feature type="transmembrane region" description="Helical" evidence="5">
    <location>
        <begin position="382"/>
        <end position="402"/>
    </location>
</feature>
<feature type="transmembrane region" description="Helical" evidence="5">
    <location>
        <begin position="54"/>
        <end position="76"/>
    </location>
</feature>
<feature type="transmembrane region" description="Helical" evidence="5">
    <location>
        <begin position="170"/>
        <end position="194"/>
    </location>
</feature>
<dbReference type="PANTHER" id="PTHR23514">
    <property type="entry name" value="BYPASS OF STOP CODON PROTEIN 6"/>
    <property type="match status" value="1"/>
</dbReference>
<evidence type="ECO:0000256" key="2">
    <source>
        <dbReference type="ARBA" id="ARBA00022692"/>
    </source>
</evidence>
<protein>
    <submittedName>
        <fullName evidence="7">Fucose permease</fullName>
    </submittedName>
</protein>
<keyword evidence="2 5" id="KW-0812">Transmembrane</keyword>
<dbReference type="AlphaFoldDB" id="A0A1H4TFA1"/>
<dbReference type="Gene3D" id="1.20.1250.20">
    <property type="entry name" value="MFS general substrate transporter like domains"/>
    <property type="match status" value="2"/>
</dbReference>
<dbReference type="GO" id="GO:0022857">
    <property type="term" value="F:transmembrane transporter activity"/>
    <property type="evidence" value="ECO:0007669"/>
    <property type="project" value="InterPro"/>
</dbReference>
<dbReference type="PANTHER" id="PTHR23514:SF13">
    <property type="entry name" value="INNER MEMBRANE PROTEIN YBJJ"/>
    <property type="match status" value="1"/>
</dbReference>
<feature type="transmembrane region" description="Helical" evidence="5">
    <location>
        <begin position="96"/>
        <end position="118"/>
    </location>
</feature>
<evidence type="ECO:0000313" key="7">
    <source>
        <dbReference type="EMBL" id="SEC54821.1"/>
    </source>
</evidence>
<comment type="subcellular location">
    <subcellularLocation>
        <location evidence="1">Cell membrane</location>
        <topology evidence="1">Multi-pass membrane protein</topology>
    </subcellularLocation>
</comment>
<dbReference type="SUPFAM" id="SSF103473">
    <property type="entry name" value="MFS general substrate transporter"/>
    <property type="match status" value="1"/>
</dbReference>
<keyword evidence="4 5" id="KW-0472">Membrane</keyword>
<reference evidence="8" key="1">
    <citation type="submission" date="2016-10" db="EMBL/GenBank/DDBJ databases">
        <authorList>
            <person name="Varghese N."/>
            <person name="Submissions S."/>
        </authorList>
    </citation>
    <scope>NUCLEOTIDE SEQUENCE [LARGE SCALE GENOMIC DNA]</scope>
    <source>
        <strain evidence="8">DSM 44498</strain>
    </source>
</reference>
<evidence type="ECO:0000256" key="1">
    <source>
        <dbReference type="ARBA" id="ARBA00004651"/>
    </source>
</evidence>
<keyword evidence="8" id="KW-1185">Reference proteome</keyword>
<dbReference type="Proteomes" id="UP000183561">
    <property type="component" value="Unassembled WGS sequence"/>
</dbReference>
<keyword evidence="3 5" id="KW-1133">Transmembrane helix</keyword>
<dbReference type="Pfam" id="PF07690">
    <property type="entry name" value="MFS_1"/>
    <property type="match status" value="1"/>
</dbReference>
<evidence type="ECO:0000313" key="8">
    <source>
        <dbReference type="Proteomes" id="UP000183561"/>
    </source>
</evidence>
<gene>
    <name evidence="7" type="ORF">SAMN04490239_4498</name>
</gene>
<dbReference type="EMBL" id="FNSV01000005">
    <property type="protein sequence ID" value="SEC54821.1"/>
    <property type="molecule type" value="Genomic_DNA"/>
</dbReference>
<feature type="transmembrane region" description="Helical" evidence="5">
    <location>
        <begin position="20"/>
        <end position="42"/>
    </location>
</feature>
<dbReference type="InterPro" id="IPR020846">
    <property type="entry name" value="MFS_dom"/>
</dbReference>